<dbReference type="InterPro" id="IPR004009">
    <property type="entry name" value="SH3_Myosin"/>
</dbReference>
<dbReference type="Gene3D" id="6.10.250.2420">
    <property type="match status" value="1"/>
</dbReference>
<evidence type="ECO:0000256" key="6">
    <source>
        <dbReference type="ARBA" id="ARBA00022741"/>
    </source>
</evidence>
<comment type="subcellular location">
    <subcellularLocation>
        <location evidence="1">Cytoplasm</location>
        <location evidence="1">Myofibril</location>
    </subcellularLocation>
</comment>
<dbReference type="Gene3D" id="1.20.5.340">
    <property type="match status" value="5"/>
</dbReference>
<dbReference type="GO" id="GO:0032982">
    <property type="term" value="C:myosin filament"/>
    <property type="evidence" value="ECO:0007669"/>
    <property type="project" value="UniProtKB-KW"/>
</dbReference>
<dbReference type="EMBL" id="JAEMGP010000011">
    <property type="protein sequence ID" value="KAG5203453.1"/>
    <property type="molecule type" value="Genomic_DNA"/>
</dbReference>
<feature type="region of interest" description="Disordered" evidence="16">
    <location>
        <begin position="2148"/>
        <end position="2193"/>
    </location>
</feature>
<evidence type="ECO:0000256" key="8">
    <source>
        <dbReference type="ARBA" id="ARBA00022860"/>
    </source>
</evidence>
<keyword evidence="5" id="KW-0963">Cytoplasm</keyword>
<dbReference type="Gene3D" id="3.40.850.10">
    <property type="entry name" value="Kinesin motor domain"/>
    <property type="match status" value="1"/>
</dbReference>
<evidence type="ECO:0000313" key="19">
    <source>
        <dbReference type="EMBL" id="KAG5203453.1"/>
    </source>
</evidence>
<evidence type="ECO:0000256" key="16">
    <source>
        <dbReference type="SAM" id="MobiDB-lite"/>
    </source>
</evidence>
<dbReference type="InterPro" id="IPR001609">
    <property type="entry name" value="Myosin_head_motor_dom-like"/>
</dbReference>
<evidence type="ECO:0000256" key="9">
    <source>
        <dbReference type="ARBA" id="ARBA00023054"/>
    </source>
</evidence>
<dbReference type="GO" id="GO:0006936">
    <property type="term" value="P:muscle contraction"/>
    <property type="evidence" value="ECO:0007669"/>
    <property type="project" value="TreeGrafter"/>
</dbReference>
<dbReference type="FunFam" id="1.20.5.4820:FF:000001">
    <property type="entry name" value="Myosin heavy chain"/>
    <property type="match status" value="1"/>
</dbReference>
<dbReference type="Gene3D" id="1.20.58.530">
    <property type="match status" value="1"/>
</dbReference>
<dbReference type="FunFam" id="1.20.5.370:FF:000008">
    <property type="entry name" value="Myosin heavy chain"/>
    <property type="match status" value="1"/>
</dbReference>
<keyword evidence="10 14" id="KW-0518">Myosin</keyword>
<dbReference type="GO" id="GO:0051015">
    <property type="term" value="F:actin filament binding"/>
    <property type="evidence" value="ECO:0007669"/>
    <property type="project" value="InterPro"/>
</dbReference>
<dbReference type="Pfam" id="PF02736">
    <property type="entry name" value="Myosin_N"/>
    <property type="match status" value="1"/>
</dbReference>
<evidence type="ECO:0000256" key="7">
    <source>
        <dbReference type="ARBA" id="ARBA00022840"/>
    </source>
</evidence>
<dbReference type="FunFam" id="1.20.5.340:FF:000006">
    <property type="entry name" value="Myosin heavy chain"/>
    <property type="match status" value="1"/>
</dbReference>
<evidence type="ECO:0000256" key="5">
    <source>
        <dbReference type="ARBA" id="ARBA00022490"/>
    </source>
</evidence>
<protein>
    <recommendedName>
        <fullName evidence="21">Myosin-13</fullName>
    </recommendedName>
</protein>
<organism evidence="19 20">
    <name type="scientific">Ovis aries</name>
    <name type="common">Sheep</name>
    <dbReference type="NCBI Taxonomy" id="9940"/>
    <lineage>
        <taxon>Eukaryota</taxon>
        <taxon>Metazoa</taxon>
        <taxon>Chordata</taxon>
        <taxon>Craniata</taxon>
        <taxon>Vertebrata</taxon>
        <taxon>Euteleostomi</taxon>
        <taxon>Mammalia</taxon>
        <taxon>Eutheria</taxon>
        <taxon>Laurasiatheria</taxon>
        <taxon>Artiodactyla</taxon>
        <taxon>Ruminantia</taxon>
        <taxon>Pecora</taxon>
        <taxon>Bovidae</taxon>
        <taxon>Caprinae</taxon>
        <taxon>Ovis</taxon>
    </lineage>
</organism>
<dbReference type="GO" id="GO:0005516">
    <property type="term" value="F:calmodulin binding"/>
    <property type="evidence" value="ECO:0007669"/>
    <property type="project" value="UniProtKB-KW"/>
</dbReference>
<dbReference type="FunFam" id="1.20.120.720:FF:000001">
    <property type="entry name" value="Myosin heavy chain, muscle"/>
    <property type="match status" value="1"/>
</dbReference>
<dbReference type="FunFam" id="1.20.58.530:FF:000001">
    <property type="entry name" value="Myosin heavy chain"/>
    <property type="match status" value="1"/>
</dbReference>
<evidence type="ECO:0000256" key="3">
    <source>
        <dbReference type="ARBA" id="ARBA00022433"/>
    </source>
</evidence>
<evidence type="ECO:0000259" key="18">
    <source>
        <dbReference type="PROSITE" id="PS51844"/>
    </source>
</evidence>
<gene>
    <name evidence="19" type="ORF">JEQ12_003036</name>
</gene>
<dbReference type="PANTHER" id="PTHR45615:SF64">
    <property type="entry name" value="MYOSIN-13"/>
    <property type="match status" value="1"/>
</dbReference>
<dbReference type="GO" id="GO:0030016">
    <property type="term" value="C:myofibril"/>
    <property type="evidence" value="ECO:0007669"/>
    <property type="project" value="UniProtKB-SubCell"/>
</dbReference>
<name>A0A835ZYH5_SHEEP</name>
<dbReference type="PROSITE" id="PS51456">
    <property type="entry name" value="MYOSIN_MOTOR"/>
    <property type="match status" value="1"/>
</dbReference>
<dbReference type="FunFam" id="1.20.5.370:FF:000003">
    <property type="entry name" value="Myosin heavy chain"/>
    <property type="match status" value="1"/>
</dbReference>
<feature type="domain" description="Myosin N-terminal SH3-like" evidence="18">
    <location>
        <begin position="33"/>
        <end position="82"/>
    </location>
</feature>
<reference evidence="19 20" key="1">
    <citation type="submission" date="2020-12" db="EMBL/GenBank/DDBJ databases">
        <title>De novo assembly of Tibetan sheep genome.</title>
        <authorList>
            <person name="Li X."/>
        </authorList>
    </citation>
    <scope>NUCLEOTIDE SEQUENCE [LARGE SCALE GENOMIC DNA]</scope>
    <source>
        <tissue evidence="19">Heart</tissue>
    </source>
</reference>
<feature type="region of interest" description="Disordered" evidence="16">
    <location>
        <begin position="2082"/>
        <end position="2120"/>
    </location>
</feature>
<evidence type="ECO:0008006" key="21">
    <source>
        <dbReference type="Google" id="ProtNLM"/>
    </source>
</evidence>
<evidence type="ECO:0000259" key="17">
    <source>
        <dbReference type="PROSITE" id="PS51456"/>
    </source>
</evidence>
<feature type="binding site" evidence="14">
    <location>
        <begin position="179"/>
        <end position="186"/>
    </location>
    <ligand>
        <name>ATP</name>
        <dbReference type="ChEBI" id="CHEBI:30616"/>
    </ligand>
</feature>
<comment type="caution">
    <text evidence="19">The sequence shown here is derived from an EMBL/GenBank/DDBJ whole genome shotgun (WGS) entry which is preliminary data.</text>
</comment>
<keyword evidence="11 14" id="KW-0505">Motor protein</keyword>
<dbReference type="GO" id="GO:0016460">
    <property type="term" value="C:myosin II complex"/>
    <property type="evidence" value="ECO:0007669"/>
    <property type="project" value="TreeGrafter"/>
</dbReference>
<accession>A0A835ZYH5</accession>
<dbReference type="FunFam" id="1.20.5.340:FF:000003">
    <property type="entry name" value="Myosin heavy chain"/>
    <property type="match status" value="1"/>
</dbReference>
<feature type="region of interest" description="Actin-binding" evidence="14">
    <location>
        <begin position="659"/>
        <end position="681"/>
    </location>
</feature>
<dbReference type="Gene3D" id="1.20.5.4820">
    <property type="match status" value="1"/>
</dbReference>
<evidence type="ECO:0000256" key="4">
    <source>
        <dbReference type="ARBA" id="ARBA00022481"/>
    </source>
</evidence>
<dbReference type="InterPro" id="IPR014751">
    <property type="entry name" value="XRCC4-like_C"/>
</dbReference>
<keyword evidence="6 14" id="KW-0547">Nucleotide-binding</keyword>
<keyword evidence="13 14" id="KW-0009">Actin-binding</keyword>
<evidence type="ECO:0000256" key="12">
    <source>
        <dbReference type="ARBA" id="ARBA00023179"/>
    </source>
</evidence>
<dbReference type="FunFam" id="1.20.5.370:FF:000010">
    <property type="entry name" value="Myosin heavy chain, isoform G"/>
    <property type="match status" value="1"/>
</dbReference>
<evidence type="ECO:0000313" key="20">
    <source>
        <dbReference type="Proteomes" id="UP000664991"/>
    </source>
</evidence>
<sequence>MSSDAEMAIFGEAAPYLRKSEKERIEAQNRPFDSKKACFAVDDKELYVKGMIQARENDKVIVKTLDDRTLTLNSEQVFPMNPPKFDKIEDMAMMTHLHEPAVLYNLKERYAAWMIYTYSGLFCVTVNPYKWLPVYNPEVVAAYRGKKRQEAPPHIFSISDNAYQFMLTDRDNQSILITGESGAGKTVNTKRVIQYFATIAVTGDKKKEQQPGKMQGTLEDQIIQANPLLEAFGNAKTVRNDNSSRFGKFIRIHFGATGKLASADIETYLLEKSRVTFQLSSERSYHIFYQIMSNKKPELIDLLLISTNPFDFPFVSQGEVTVASIDDSEELLATDNAIDILGFSSEEKVGIYKLTGAVMHYGNMKFKQKQREEQAEPDGTEVADKAGYLMGLNSAEMLKGLCCPRVKVGNEYVTKGQNVQQVTNSVGALAKAVYERLFLWMVTRINQQLDTKQPRQYFIGVLDIAGFEIFDFNSLEQLCINFTNEKLQQFFNHHMFVLEQEEYKKEGIEWEFIDFGMDLAACIELIEKPMGIFSILEEECMFPKATDTSFKNKLYDQHLGKSNNFQKPKPAKGKAEAHFSLVHYAGTVDYNIAGWLDKNKDPLNETVVGLYQKSSLKLLSFLFSNYAGAEAGDSGASKKGGKKKGSSFQTVSAVFRENLNKLMTNLRSTHPHFVRCLIPNETKTPGVMDHHLVLHQLRCNGVLEGIRICRKGFPSRILYADFKQRYRILNASAIPEGQFIDSKNASEKLLNSIDVDREQYRFGHTKVFFKAGLLGLLEEMRDEKLVTLMTRTQALCRGYLMRVEFKKMMERRDSIFCIQYNIRSFMNVKHWPWMNLFFKIKPLLKSAEAEKEIATMKEDFERAKEELARSEARRKELEEKMVSLLQEKNDLQLQVQSETENLMDAEERCEGLIKSKIQLEAKVKELNERLEEEEEMNSELVAKKRNLEDKCSSLKRDIDDLELTLTKVEKEKHATENKVKNLSEEMTALEENISKLTREKKSLQEAHQQTLDDLQVEEDKVNGLIKINTKLEQQTDDLEGCLEQEKKLRADLERAKRKLEGDLKMCQESIMDLENDKQQVEEKLKKKEFEISQLQTKIEDEQVHSLQLQKKIKELQARTEELEEEVEAEHTLRGKIEKQRADLSRELEEISERLEEASGATSVQIEMNKKREAEFQKLRRDLEEATLQHEATAATLRKKHADSVAELGEQIDNLQRVKQKLEKEKSELKMEMDDMASNIETVSKSKSNVERMCRTVEDQFNELKAKDDQQTQLIHDLNMQKARLQTQNGELSHQVEEKAALISQLTKGKQVLTQQLEDLKRQLEEETKAKSALAHALQSARHDCDLLREQYEEEQEGKAELQRALSKANSEVAQWRTKYETDAIQRTEELEEAKKKLAQRLQEAEENTEAVSSKCASLEKTKQRLQGEVDDLMLDLERANAACACLDKKQRNFDKVFSEWKQKLDESQAELEAAQKESRSHSTEVFKMRNAYEEVVDQLETLRRENKNLQEEISDLTMQIVETNKNLQEVEKTKKQVEQEKSDLQVALEEVEGSLEHEESKILRVQLELNQVKSELDRRLTEKDEEIEQLKRSSQRAAEATQSVLDAEIRSRNDALRLKKKMEGDLNEMEIQLGHSNRQMAETQKHLRSVQGQLKDSQLHLDDALRSNEDLKEQLAMVERRNGLLQEELEEMKVALEQAERARKLSEQELLDASDRVQLLHSQNTSLINTKKKLEADIAQCQAEVENSLQESKNAEEKAKKAITDAAMMAEELKKEQDTSAHLERMKKNLEQTVKDLQHRLDEAEQLALKGGKKQIQKLENRVRELESELDAEQKRGAEALKGAHRYERKVKEMTYQAEEDRKNILRLQDLVDKLQAKVKAYKRQAEEAEEQANTQLSRCRRVQHELEEAEERADIAESQVNKLRAKSRDVGAQPAAPVLQTTVVLVDRAPRTQVAEPVPQEVGSGTGRLALVEGEEACLLPGGQGPPRSSILFLPVGRLPPLQQSRSLQGVLTPPKKEQQRSVQSDRGYISRNSPQPPNNNDNDGRKGVGEEDGGQPLSPQGLKSLRSLQLLLFFQELSKNPGLEPEKPPWGALPQPGRNTNEDKATAGDLNETPGPQRALATNTAPRDLDTHRAAHLSTSAQHTVSPVFTCGEPTGRSGIESVKSDPLLKGEREEDATPQSCGIPSKRSGEWMEETSEREMAAEGNIDCSRGSLSGLLQWQKGVGEKYATIVMATRSLVGPGLHSQAE</sequence>
<evidence type="ECO:0000256" key="13">
    <source>
        <dbReference type="ARBA" id="ARBA00023203"/>
    </source>
</evidence>
<keyword evidence="12" id="KW-0514">Muscle protein</keyword>
<keyword evidence="9 15" id="KW-0175">Coiled coil</keyword>
<dbReference type="SUPFAM" id="SSF90257">
    <property type="entry name" value="Myosin rod fragments"/>
    <property type="match status" value="6"/>
</dbReference>
<comment type="similarity">
    <text evidence="2 14">Belongs to the TRAFAC class myosin-kinesin ATPase superfamily. Myosin family.</text>
</comment>
<feature type="compositionally biased region" description="Basic and acidic residues" evidence="16">
    <location>
        <begin position="2165"/>
        <end position="2175"/>
    </location>
</feature>
<dbReference type="Pfam" id="PF01576">
    <property type="entry name" value="Myosin_tail_1"/>
    <property type="match status" value="1"/>
</dbReference>
<evidence type="ECO:0000256" key="14">
    <source>
        <dbReference type="PROSITE-ProRule" id="PRU00782"/>
    </source>
</evidence>
<dbReference type="Gene3D" id="1.20.5.370">
    <property type="match status" value="4"/>
</dbReference>
<evidence type="ECO:0000256" key="2">
    <source>
        <dbReference type="ARBA" id="ARBA00008314"/>
    </source>
</evidence>
<dbReference type="FunFam" id="3.40.850.10:FF:000024">
    <property type="entry name" value="Myosin heavy chain, isoform J"/>
    <property type="match status" value="1"/>
</dbReference>
<dbReference type="InterPro" id="IPR042702">
    <property type="entry name" value="Myh13_MYSc"/>
</dbReference>
<dbReference type="InterPro" id="IPR036961">
    <property type="entry name" value="Kinesin_motor_dom_sf"/>
</dbReference>
<dbReference type="InterPro" id="IPR002928">
    <property type="entry name" value="Myosin_tail"/>
</dbReference>
<keyword evidence="4" id="KW-0488">Methylation</keyword>
<dbReference type="InterPro" id="IPR027417">
    <property type="entry name" value="P-loop_NTPase"/>
</dbReference>
<keyword evidence="3" id="KW-0787">Thick filament</keyword>
<feature type="region of interest" description="Disordered" evidence="16">
    <location>
        <begin position="2007"/>
        <end position="2063"/>
    </location>
</feature>
<evidence type="ECO:0000256" key="11">
    <source>
        <dbReference type="ARBA" id="ARBA00023175"/>
    </source>
</evidence>
<dbReference type="PANTHER" id="PTHR45615">
    <property type="entry name" value="MYOSIN HEAVY CHAIN, NON-MUSCLE"/>
    <property type="match status" value="1"/>
</dbReference>
<dbReference type="InterPro" id="IPR008989">
    <property type="entry name" value="Myosin_S1_N"/>
</dbReference>
<proteinExistence type="inferred from homology"/>
<dbReference type="FunFam" id="1.20.5.370:FF:000001">
    <property type="entry name" value="Myosin heavy chain"/>
    <property type="match status" value="1"/>
</dbReference>
<dbReference type="PRINTS" id="PR00193">
    <property type="entry name" value="MYOSINHEAVY"/>
</dbReference>
<feature type="domain" description="Myosin motor" evidence="17">
    <location>
        <begin position="86"/>
        <end position="782"/>
    </location>
</feature>
<feature type="coiled-coil region" evidence="15">
    <location>
        <begin position="846"/>
        <end position="1927"/>
    </location>
</feature>
<dbReference type="PROSITE" id="PS50096">
    <property type="entry name" value="IQ"/>
    <property type="match status" value="1"/>
</dbReference>
<dbReference type="Gene3D" id="1.20.120.720">
    <property type="entry name" value="Myosin VI head, motor domain, U50 subdomain"/>
    <property type="match status" value="1"/>
</dbReference>
<evidence type="ECO:0000256" key="10">
    <source>
        <dbReference type="ARBA" id="ARBA00023123"/>
    </source>
</evidence>
<dbReference type="FunFam" id="1.10.10.820:FF:000001">
    <property type="entry name" value="Myosin heavy chain"/>
    <property type="match status" value="1"/>
</dbReference>
<dbReference type="SMART" id="SM00242">
    <property type="entry name" value="MYSc"/>
    <property type="match status" value="1"/>
</dbReference>
<dbReference type="Gene3D" id="1.10.10.820">
    <property type="match status" value="1"/>
</dbReference>
<dbReference type="PROSITE" id="PS51844">
    <property type="entry name" value="SH3_LIKE"/>
    <property type="match status" value="1"/>
</dbReference>
<dbReference type="FunFam" id="1.20.5.340:FF:000004">
    <property type="entry name" value="Myosin heavy chain"/>
    <property type="match status" value="1"/>
</dbReference>
<dbReference type="FunFam" id="2.30.30.360:FF:000001">
    <property type="entry name" value="Myosin heavy chain"/>
    <property type="match status" value="1"/>
</dbReference>
<dbReference type="CDD" id="cd14923">
    <property type="entry name" value="MYSc_Myh13"/>
    <property type="match status" value="1"/>
</dbReference>
<dbReference type="GO" id="GO:0005524">
    <property type="term" value="F:ATP binding"/>
    <property type="evidence" value="ECO:0007669"/>
    <property type="project" value="UniProtKB-UniRule"/>
</dbReference>
<dbReference type="Pfam" id="PF00063">
    <property type="entry name" value="Myosin_head"/>
    <property type="match status" value="1"/>
</dbReference>
<dbReference type="FunFam" id="1.20.5.340:FF:000013">
    <property type="entry name" value="Myosin heavy chain"/>
    <property type="match status" value="1"/>
</dbReference>
<dbReference type="SUPFAM" id="SSF57997">
    <property type="entry name" value="Tropomyosin"/>
    <property type="match status" value="1"/>
</dbReference>
<dbReference type="SUPFAM" id="SSF52540">
    <property type="entry name" value="P-loop containing nucleoside triphosphate hydrolases"/>
    <property type="match status" value="1"/>
</dbReference>
<evidence type="ECO:0000256" key="1">
    <source>
        <dbReference type="ARBA" id="ARBA00004657"/>
    </source>
</evidence>
<keyword evidence="8" id="KW-0112">Calmodulin-binding</keyword>
<keyword evidence="7 14" id="KW-0067">ATP-binding</keyword>
<dbReference type="Proteomes" id="UP000664991">
    <property type="component" value="Unassembled WGS sequence"/>
</dbReference>
<dbReference type="Gene3D" id="2.30.30.360">
    <property type="entry name" value="Myosin S1 fragment, N-terminal"/>
    <property type="match status" value="1"/>
</dbReference>
<evidence type="ECO:0000256" key="15">
    <source>
        <dbReference type="SAM" id="Coils"/>
    </source>
</evidence>
<dbReference type="GO" id="GO:0000146">
    <property type="term" value="F:microfilament motor activity"/>
    <property type="evidence" value="ECO:0007669"/>
    <property type="project" value="TreeGrafter"/>
</dbReference>